<dbReference type="GeneID" id="86195148"/>
<dbReference type="SUPFAM" id="SSF56784">
    <property type="entry name" value="HAD-like"/>
    <property type="match status" value="1"/>
</dbReference>
<dbReference type="AlphaFoldDB" id="A0A401LG21"/>
<dbReference type="InterPro" id="IPR049453">
    <property type="entry name" value="Memb_transporter_dom"/>
</dbReference>
<dbReference type="Gene3D" id="3.30.1240.10">
    <property type="match status" value="1"/>
</dbReference>
<dbReference type="EMBL" id="BHVZ01000014">
    <property type="protein sequence ID" value="GCB30472.1"/>
    <property type="molecule type" value="Genomic_DNA"/>
</dbReference>
<protein>
    <recommendedName>
        <fullName evidence="6">Integral membrane bound transporter domain-containing protein</fullName>
    </recommendedName>
</protein>
<dbReference type="Proteomes" id="UP000287361">
    <property type="component" value="Unassembled WGS sequence"/>
</dbReference>
<sequence length="453" mass="51355">MVANIPRVGMRMVKTALAVAICFFLYVLRGEEGVPIFSTIAAIICMQPYAENSIQVSINRIIGTLLGAVFALLVLYLIQYIPYQVRILRYLVISFAVIPVMYVTVLLKRTGASALAGIVLLSVCLSNVGYTPLEGAINRSVETIIGILVSLGVNNLHLPRKRTENYLFVTGFDGALYDEKNGISPYASFELNQLLQDGLPFTIATERTPASLMADLKGLDLRLPVIAMDGAVLYDVKDKRYRATSGLPKEWVDRICTLVKEKEYHYFLNVVWQNVLLIYFGEFKNEVERELYLSNRRSPYRNYIYGEMPEDGVVVYILLVLQDADADALEAELKEMDTEQELLFLRDKSETPETYCHLKIYHKNATKKYMLERLMEEIPQKKCVAFGSNRNDLSMLTSAQLSYATADAEAEAKAAAKRQLKGHGGDSIVRKIFRLYERLPWEKLPKELREPKE</sequence>
<feature type="transmembrane region" description="Helical" evidence="5">
    <location>
        <begin position="87"/>
        <end position="107"/>
    </location>
</feature>
<dbReference type="Pfam" id="PF13515">
    <property type="entry name" value="FUSC_2"/>
    <property type="match status" value="1"/>
</dbReference>
<reference evidence="7 8" key="1">
    <citation type="submission" date="2018-10" db="EMBL/GenBank/DDBJ databases">
        <title>Draft Genome Sequence of Anaerotignum sp. KCTC 15736.</title>
        <authorList>
            <person name="Choi S.H."/>
            <person name="Kim J.S."/>
            <person name="Kang S.W."/>
            <person name="Lee J.S."/>
            <person name="Park S.H."/>
        </authorList>
    </citation>
    <scope>NUCLEOTIDE SEQUENCE [LARGE SCALE GENOMIC DNA]</scope>
    <source>
        <strain evidence="7 8">KCTC 15736</strain>
    </source>
</reference>
<evidence type="ECO:0000313" key="7">
    <source>
        <dbReference type="EMBL" id="GCB30472.1"/>
    </source>
</evidence>
<evidence type="ECO:0000256" key="2">
    <source>
        <dbReference type="ARBA" id="ARBA00022692"/>
    </source>
</evidence>
<keyword evidence="3 5" id="KW-1133">Transmembrane helix</keyword>
<keyword evidence="2 5" id="KW-0812">Transmembrane</keyword>
<evidence type="ECO:0000256" key="5">
    <source>
        <dbReference type="SAM" id="Phobius"/>
    </source>
</evidence>
<gene>
    <name evidence="7" type="ORF">KGMB03357_21330</name>
</gene>
<feature type="transmembrane region" description="Helical" evidence="5">
    <location>
        <begin position="12"/>
        <end position="28"/>
    </location>
</feature>
<dbReference type="GO" id="GO:0005829">
    <property type="term" value="C:cytosol"/>
    <property type="evidence" value="ECO:0007669"/>
    <property type="project" value="TreeGrafter"/>
</dbReference>
<dbReference type="OrthoDB" id="1653617at2"/>
<feature type="transmembrane region" description="Helical" evidence="5">
    <location>
        <begin position="62"/>
        <end position="81"/>
    </location>
</feature>
<name>A0A401LG21_9FIRM</name>
<keyword evidence="4 5" id="KW-0472">Membrane</keyword>
<dbReference type="Gene3D" id="3.40.50.1000">
    <property type="entry name" value="HAD superfamily/HAD-like"/>
    <property type="match status" value="1"/>
</dbReference>
<accession>A0A401LG21</accession>
<dbReference type="GO" id="GO:0000287">
    <property type="term" value="F:magnesium ion binding"/>
    <property type="evidence" value="ECO:0007669"/>
    <property type="project" value="TreeGrafter"/>
</dbReference>
<dbReference type="PANTHER" id="PTHR10000:SF8">
    <property type="entry name" value="HAD SUPERFAMILY HYDROLASE-LIKE, TYPE 3"/>
    <property type="match status" value="1"/>
</dbReference>
<evidence type="ECO:0000256" key="4">
    <source>
        <dbReference type="ARBA" id="ARBA00023136"/>
    </source>
</evidence>
<dbReference type="InterPro" id="IPR036412">
    <property type="entry name" value="HAD-like_sf"/>
</dbReference>
<dbReference type="Pfam" id="PF08282">
    <property type="entry name" value="Hydrolase_3"/>
    <property type="match status" value="1"/>
</dbReference>
<organism evidence="7 8">
    <name type="scientific">Anaerotignum faecicola</name>
    <dbReference type="NCBI Taxonomy" id="2358141"/>
    <lineage>
        <taxon>Bacteria</taxon>
        <taxon>Bacillati</taxon>
        <taxon>Bacillota</taxon>
        <taxon>Clostridia</taxon>
        <taxon>Lachnospirales</taxon>
        <taxon>Anaerotignaceae</taxon>
        <taxon>Anaerotignum</taxon>
    </lineage>
</organism>
<dbReference type="RefSeq" id="WP_016406701.1">
    <property type="nucleotide sequence ID" value="NZ_DAVZTY010000088.1"/>
</dbReference>
<dbReference type="GO" id="GO:0016791">
    <property type="term" value="F:phosphatase activity"/>
    <property type="evidence" value="ECO:0007669"/>
    <property type="project" value="TreeGrafter"/>
</dbReference>
<dbReference type="InterPro" id="IPR023214">
    <property type="entry name" value="HAD_sf"/>
</dbReference>
<comment type="subcellular location">
    <subcellularLocation>
        <location evidence="1">Membrane</location>
        <topology evidence="1">Multi-pass membrane protein</topology>
    </subcellularLocation>
</comment>
<evidence type="ECO:0000256" key="1">
    <source>
        <dbReference type="ARBA" id="ARBA00004141"/>
    </source>
</evidence>
<keyword evidence="8" id="KW-1185">Reference proteome</keyword>
<dbReference type="PANTHER" id="PTHR10000">
    <property type="entry name" value="PHOSPHOSERINE PHOSPHATASE"/>
    <property type="match status" value="1"/>
</dbReference>
<comment type="caution">
    <text evidence="7">The sequence shown here is derived from an EMBL/GenBank/DDBJ whole genome shotgun (WGS) entry which is preliminary data.</text>
</comment>
<dbReference type="GO" id="GO:0016020">
    <property type="term" value="C:membrane"/>
    <property type="evidence" value="ECO:0007669"/>
    <property type="project" value="UniProtKB-SubCell"/>
</dbReference>
<evidence type="ECO:0000313" key="8">
    <source>
        <dbReference type="Proteomes" id="UP000287361"/>
    </source>
</evidence>
<evidence type="ECO:0000256" key="3">
    <source>
        <dbReference type="ARBA" id="ARBA00022989"/>
    </source>
</evidence>
<feature type="domain" description="Integral membrane bound transporter" evidence="6">
    <location>
        <begin position="24"/>
        <end position="151"/>
    </location>
</feature>
<proteinExistence type="predicted"/>
<evidence type="ECO:0000259" key="6">
    <source>
        <dbReference type="Pfam" id="PF13515"/>
    </source>
</evidence>